<dbReference type="SUPFAM" id="SSF53756">
    <property type="entry name" value="UDP-Glycosyltransferase/glycogen phosphorylase"/>
    <property type="match status" value="1"/>
</dbReference>
<dbReference type="Gene3D" id="3.40.50.2000">
    <property type="entry name" value="Glycogen Phosphorylase B"/>
    <property type="match status" value="2"/>
</dbReference>
<protein>
    <submittedName>
        <fullName evidence="1">Glycosyltransferase</fullName>
        <ecNumber evidence="1">2.4.-.-</ecNumber>
    </submittedName>
</protein>
<comment type="caution">
    <text evidence="1">The sequence shown here is derived from an EMBL/GenBank/DDBJ whole genome shotgun (WGS) entry which is preliminary data.</text>
</comment>
<sequence length="344" mass="36702">MLRDAVGPGVVMKATPIAEATAVQRASSQPVVYHLHWEDEPFCSLPPGSDPRIGAQRLLDDLDDFLAAGGALVWTRHELWPREPRFRPLHAEIVPHLTAMASAVHFHSPAALEAAVEVGQAELGKSLVIGQGTYGRRYPEWPGAAARSLLGLAPDHHVFLLFGRQGANLRTGAAVDELLRSQNPLVRVLVVGAAAPGEAPDLADDPRVIRVAEHVPDDRLGLYFAAADAVVLPYESCLTSAAAHLAFGLGRAVIGPALPGLREVVTDRVTGRLYDPQDDGAMAATLGEAVREGRRVWAGRGAAAARAGLARDWSTIGPLWRAVYGMLSHRRLPGRLDAARIAAP</sequence>
<keyword evidence="1" id="KW-0328">Glycosyltransferase</keyword>
<accession>A0ABT2Z1I2</accession>
<dbReference type="Pfam" id="PF13692">
    <property type="entry name" value="Glyco_trans_1_4"/>
    <property type="match status" value="1"/>
</dbReference>
<dbReference type="Proteomes" id="UP001652503">
    <property type="component" value="Unassembled WGS sequence"/>
</dbReference>
<gene>
    <name evidence="1" type="ORF">OE647_09605</name>
</gene>
<reference evidence="1 2" key="1">
    <citation type="submission" date="2022-10" db="EMBL/GenBank/DDBJ databases">
        <title>Defluviimonas sp. nov., isolated from ocean surface water.</title>
        <authorList>
            <person name="He W."/>
            <person name="Wang L."/>
            <person name="Zhang D.-F."/>
        </authorList>
    </citation>
    <scope>NUCLEOTIDE SEQUENCE [LARGE SCALE GENOMIC DNA]</scope>
    <source>
        <strain evidence="1 2">WL0075</strain>
    </source>
</reference>
<evidence type="ECO:0000313" key="1">
    <source>
        <dbReference type="EMBL" id="MCV2864992.1"/>
    </source>
</evidence>
<dbReference type="GO" id="GO:0016757">
    <property type="term" value="F:glycosyltransferase activity"/>
    <property type="evidence" value="ECO:0007669"/>
    <property type="project" value="UniProtKB-KW"/>
</dbReference>
<dbReference type="EMBL" id="JAOWLA010000007">
    <property type="protein sequence ID" value="MCV2864992.1"/>
    <property type="molecule type" value="Genomic_DNA"/>
</dbReference>
<dbReference type="EC" id="2.4.-.-" evidence="1"/>
<proteinExistence type="predicted"/>
<evidence type="ECO:0000313" key="2">
    <source>
        <dbReference type="Proteomes" id="UP001652503"/>
    </source>
</evidence>
<keyword evidence="1" id="KW-0808">Transferase</keyword>
<organism evidence="1 2">
    <name type="scientific">Albidovulum sediminicola</name>
    <dbReference type="NCBI Taxonomy" id="2984331"/>
    <lineage>
        <taxon>Bacteria</taxon>
        <taxon>Pseudomonadati</taxon>
        <taxon>Pseudomonadota</taxon>
        <taxon>Alphaproteobacteria</taxon>
        <taxon>Rhodobacterales</taxon>
        <taxon>Paracoccaceae</taxon>
        <taxon>Albidovulum</taxon>
    </lineage>
</organism>
<keyword evidence="2" id="KW-1185">Reference proteome</keyword>
<name>A0ABT2Z1I2_9RHOB</name>
<dbReference type="RefSeq" id="WP_263721511.1">
    <property type="nucleotide sequence ID" value="NZ_JAOWLA010000007.1"/>
</dbReference>